<dbReference type="PANTHER" id="PTHR30408">
    <property type="entry name" value="TYPE-1 RESTRICTION ENZYME ECOKI SPECIFICITY PROTEIN"/>
    <property type="match status" value="1"/>
</dbReference>
<feature type="domain" description="Type I restriction modification DNA specificity" evidence="4">
    <location>
        <begin position="2"/>
        <end position="111"/>
    </location>
</feature>
<evidence type="ECO:0000313" key="5">
    <source>
        <dbReference type="EMBL" id="KHE91898.1"/>
    </source>
</evidence>
<dbReference type="AlphaFoldDB" id="A0A0B0ELB4"/>
<sequence length="119" mass="13509">MKKVFLTEICEIQIGRTPSRAISSYWGEGESWVSIADLNNRTFINSTKECITHEAVQKCNCKKIPVNTVLFSFKLSIGKVAITQKPLFTNEAIVALLPLTKKDFSTKYLYYGNYSSKIF</sequence>
<gene>
    <name evidence="5" type="ORF">SCABRO_02365</name>
</gene>
<evidence type="ECO:0000259" key="4">
    <source>
        <dbReference type="Pfam" id="PF01420"/>
    </source>
</evidence>
<evidence type="ECO:0000256" key="1">
    <source>
        <dbReference type="ARBA" id="ARBA00010923"/>
    </source>
</evidence>
<dbReference type="InterPro" id="IPR044946">
    <property type="entry name" value="Restrct_endonuc_typeI_TRD_sf"/>
</dbReference>
<keyword evidence="3" id="KW-0238">DNA-binding</keyword>
<evidence type="ECO:0000313" key="6">
    <source>
        <dbReference type="Proteomes" id="UP000030652"/>
    </source>
</evidence>
<proteinExistence type="inferred from homology"/>
<dbReference type="Pfam" id="PF01420">
    <property type="entry name" value="Methylase_S"/>
    <property type="match status" value="1"/>
</dbReference>
<dbReference type="eggNOG" id="COG0732">
    <property type="taxonomic scope" value="Bacteria"/>
</dbReference>
<dbReference type="InterPro" id="IPR052021">
    <property type="entry name" value="Type-I_RS_S_subunit"/>
</dbReference>
<keyword evidence="2" id="KW-0680">Restriction system</keyword>
<comment type="similarity">
    <text evidence="1">Belongs to the type-I restriction system S methylase family.</text>
</comment>
<dbReference type="EMBL" id="JRYO01000164">
    <property type="protein sequence ID" value="KHE91898.1"/>
    <property type="molecule type" value="Genomic_DNA"/>
</dbReference>
<comment type="caution">
    <text evidence="5">The sequence shown here is derived from an EMBL/GenBank/DDBJ whole genome shotgun (WGS) entry which is preliminary data.</text>
</comment>
<organism evidence="5 6">
    <name type="scientific">Candidatus Scalindua brodae</name>
    <dbReference type="NCBI Taxonomy" id="237368"/>
    <lineage>
        <taxon>Bacteria</taxon>
        <taxon>Pseudomonadati</taxon>
        <taxon>Planctomycetota</taxon>
        <taxon>Candidatus Brocadiia</taxon>
        <taxon>Candidatus Brocadiales</taxon>
        <taxon>Candidatus Scalinduaceae</taxon>
        <taxon>Candidatus Scalindua</taxon>
    </lineage>
</organism>
<evidence type="ECO:0000256" key="3">
    <source>
        <dbReference type="ARBA" id="ARBA00023125"/>
    </source>
</evidence>
<dbReference type="GO" id="GO:0009307">
    <property type="term" value="P:DNA restriction-modification system"/>
    <property type="evidence" value="ECO:0007669"/>
    <property type="project" value="UniProtKB-KW"/>
</dbReference>
<evidence type="ECO:0000256" key="2">
    <source>
        <dbReference type="ARBA" id="ARBA00022747"/>
    </source>
</evidence>
<accession>A0A0B0ELB4</accession>
<dbReference type="REBASE" id="103263">
    <property type="entry name" value="S.SbrRU1ORF2364P"/>
</dbReference>
<dbReference type="SUPFAM" id="SSF116734">
    <property type="entry name" value="DNA methylase specificity domain"/>
    <property type="match status" value="1"/>
</dbReference>
<dbReference type="Gene3D" id="3.90.220.20">
    <property type="entry name" value="DNA methylase specificity domains"/>
    <property type="match status" value="1"/>
</dbReference>
<name>A0A0B0ELB4_9BACT</name>
<reference evidence="5 6" key="1">
    <citation type="submission" date="2014-10" db="EMBL/GenBank/DDBJ databases">
        <title>Draft genome of anammox bacterium scalindua brodae, obtained using differential coverage binning of sequence data from two enrichment reactors.</title>
        <authorList>
            <person name="Speth D.R."/>
            <person name="Russ L."/>
            <person name="Kartal B."/>
            <person name="Op den Camp H.J."/>
            <person name="Dutilh B.E."/>
            <person name="Jetten M.S."/>
        </authorList>
    </citation>
    <scope>NUCLEOTIDE SEQUENCE [LARGE SCALE GENOMIC DNA]</scope>
    <source>
        <strain evidence="5">RU1</strain>
    </source>
</reference>
<dbReference type="PANTHER" id="PTHR30408:SF12">
    <property type="entry name" value="TYPE I RESTRICTION ENZYME MJAVIII SPECIFICITY SUBUNIT"/>
    <property type="match status" value="1"/>
</dbReference>
<dbReference type="GO" id="GO:0003677">
    <property type="term" value="F:DNA binding"/>
    <property type="evidence" value="ECO:0007669"/>
    <property type="project" value="UniProtKB-KW"/>
</dbReference>
<dbReference type="PATRIC" id="fig|237368.3.peg.2552"/>
<dbReference type="InterPro" id="IPR000055">
    <property type="entry name" value="Restrct_endonuc_typeI_TRD"/>
</dbReference>
<protein>
    <submittedName>
        <fullName evidence="5">Type I restriction modification DNA specificity domain protein</fullName>
    </submittedName>
</protein>
<dbReference type="Proteomes" id="UP000030652">
    <property type="component" value="Unassembled WGS sequence"/>
</dbReference>